<keyword evidence="11" id="KW-1185">Reference proteome</keyword>
<accession>A0A7W5DWA4</accession>
<dbReference type="Proteomes" id="UP000536179">
    <property type="component" value="Unassembled WGS sequence"/>
</dbReference>
<sequence>MLEELKESVFKANLDLVDQGLVTLTWGNVSGIDREQGLVVIKPSGVPYDRMDPTQMVVVDLDGKRVEGDYNPSSDTPTHVLLYRQFQSIGGITHTHSSCAVMYAQARREIPCYGTTHADHFHGTVPLTRALTADEVEADYEGNTGRVIIERFAGIDAASMPAVLVAGHGPFSWGSTAQKSVENAVALEAVARMAMGMMQINSEATELESYVLDKHYQRKHGPTATYGQSSNTHLT</sequence>
<dbReference type="PANTHER" id="PTHR22789:SF8">
    <property type="entry name" value="L-RIBULOSE-5-PHOSPHATE 4-EPIMERASE SGBE"/>
    <property type="match status" value="1"/>
</dbReference>
<keyword evidence="7" id="KW-0413">Isomerase</keyword>
<gene>
    <name evidence="10" type="ORF">FHS27_001487</name>
</gene>
<reference evidence="10 11" key="1">
    <citation type="submission" date="2020-08" db="EMBL/GenBank/DDBJ databases">
        <title>Genomic Encyclopedia of Type Strains, Phase III (KMG-III): the genomes of soil and plant-associated and newly described type strains.</title>
        <authorList>
            <person name="Whitman W."/>
        </authorList>
    </citation>
    <scope>NUCLEOTIDE SEQUENCE [LARGE SCALE GENOMIC DNA]</scope>
    <source>
        <strain evidence="10 11">CECT 8075</strain>
    </source>
</reference>
<evidence type="ECO:0000256" key="1">
    <source>
        <dbReference type="ARBA" id="ARBA00001726"/>
    </source>
</evidence>
<keyword evidence="5" id="KW-0479">Metal-binding</keyword>
<evidence type="ECO:0000256" key="6">
    <source>
        <dbReference type="ARBA" id="ARBA00022833"/>
    </source>
</evidence>
<evidence type="ECO:0000256" key="5">
    <source>
        <dbReference type="ARBA" id="ARBA00022723"/>
    </source>
</evidence>
<dbReference type="EMBL" id="JACHXU010000004">
    <property type="protein sequence ID" value="MBB3205683.1"/>
    <property type="molecule type" value="Genomic_DNA"/>
</dbReference>
<dbReference type="RefSeq" id="WP_184303528.1">
    <property type="nucleotide sequence ID" value="NZ_JACHXU010000004.1"/>
</dbReference>
<dbReference type="GO" id="GO:0008742">
    <property type="term" value="F:L-ribulose-phosphate 4-epimerase activity"/>
    <property type="evidence" value="ECO:0007669"/>
    <property type="project" value="UniProtKB-EC"/>
</dbReference>
<protein>
    <recommendedName>
        <fullName evidence="4">L-ribulose-5-phosphate 4-epimerase</fullName>
        <ecNumber evidence="4">5.1.3.4</ecNumber>
    </recommendedName>
</protein>
<dbReference type="SMART" id="SM01007">
    <property type="entry name" value="Aldolase_II"/>
    <property type="match status" value="1"/>
</dbReference>
<evidence type="ECO:0000256" key="8">
    <source>
        <dbReference type="ARBA" id="ARBA00023277"/>
    </source>
</evidence>
<dbReference type="GO" id="GO:0005829">
    <property type="term" value="C:cytosol"/>
    <property type="evidence" value="ECO:0007669"/>
    <property type="project" value="TreeGrafter"/>
</dbReference>
<comment type="similarity">
    <text evidence="3">Belongs to the aldolase class II family. AraD/FucA subfamily.</text>
</comment>
<dbReference type="GO" id="GO:0016832">
    <property type="term" value="F:aldehyde-lyase activity"/>
    <property type="evidence" value="ECO:0007669"/>
    <property type="project" value="TreeGrafter"/>
</dbReference>
<evidence type="ECO:0000256" key="7">
    <source>
        <dbReference type="ARBA" id="ARBA00023235"/>
    </source>
</evidence>
<evidence type="ECO:0000256" key="2">
    <source>
        <dbReference type="ARBA" id="ARBA00001947"/>
    </source>
</evidence>
<dbReference type="AlphaFoldDB" id="A0A7W5DWA4"/>
<comment type="caution">
    <text evidence="10">The sequence shown here is derived from an EMBL/GenBank/DDBJ whole genome shotgun (WGS) entry which is preliminary data.</text>
</comment>
<dbReference type="Pfam" id="PF00596">
    <property type="entry name" value="Aldolase_II"/>
    <property type="match status" value="1"/>
</dbReference>
<dbReference type="PANTHER" id="PTHR22789">
    <property type="entry name" value="FUCULOSE PHOSPHATE ALDOLASE"/>
    <property type="match status" value="1"/>
</dbReference>
<evidence type="ECO:0000259" key="9">
    <source>
        <dbReference type="SMART" id="SM01007"/>
    </source>
</evidence>
<evidence type="ECO:0000256" key="4">
    <source>
        <dbReference type="ARBA" id="ARBA00013186"/>
    </source>
</evidence>
<dbReference type="InterPro" id="IPR050197">
    <property type="entry name" value="Aldolase_class_II_sugar_metab"/>
</dbReference>
<evidence type="ECO:0000256" key="3">
    <source>
        <dbReference type="ARBA" id="ARBA00010037"/>
    </source>
</evidence>
<dbReference type="Gene3D" id="3.40.225.10">
    <property type="entry name" value="Class II aldolase/adducin N-terminal domain"/>
    <property type="match status" value="1"/>
</dbReference>
<evidence type="ECO:0000313" key="10">
    <source>
        <dbReference type="EMBL" id="MBB3205683.1"/>
    </source>
</evidence>
<comment type="catalytic activity">
    <reaction evidence="1">
        <text>L-ribulose 5-phosphate = D-xylulose 5-phosphate</text>
        <dbReference type="Rhea" id="RHEA:22368"/>
        <dbReference type="ChEBI" id="CHEBI:57737"/>
        <dbReference type="ChEBI" id="CHEBI:58226"/>
        <dbReference type="EC" id="5.1.3.4"/>
    </reaction>
</comment>
<keyword evidence="8" id="KW-0119">Carbohydrate metabolism</keyword>
<dbReference type="FunFam" id="3.40.225.10:FF:000001">
    <property type="entry name" value="L-ribulose-5-phosphate 4-epimerase UlaF"/>
    <property type="match status" value="1"/>
</dbReference>
<feature type="domain" description="Class II aldolase/adducin N-terminal" evidence="9">
    <location>
        <begin position="7"/>
        <end position="195"/>
    </location>
</feature>
<dbReference type="NCBIfam" id="NF006047">
    <property type="entry name" value="PRK08193.1"/>
    <property type="match status" value="1"/>
</dbReference>
<name>A0A7W5DWA4_9BACT</name>
<organism evidence="10 11">
    <name type="scientific">Aporhodopirellula rubra</name>
    <dbReference type="NCBI Taxonomy" id="980271"/>
    <lineage>
        <taxon>Bacteria</taxon>
        <taxon>Pseudomonadati</taxon>
        <taxon>Planctomycetota</taxon>
        <taxon>Planctomycetia</taxon>
        <taxon>Pirellulales</taxon>
        <taxon>Pirellulaceae</taxon>
        <taxon>Aporhodopirellula</taxon>
    </lineage>
</organism>
<proteinExistence type="inferred from homology"/>
<dbReference type="GO" id="GO:0046872">
    <property type="term" value="F:metal ion binding"/>
    <property type="evidence" value="ECO:0007669"/>
    <property type="project" value="UniProtKB-KW"/>
</dbReference>
<comment type="cofactor">
    <cofactor evidence="2">
        <name>Zn(2+)</name>
        <dbReference type="ChEBI" id="CHEBI:29105"/>
    </cofactor>
</comment>
<keyword evidence="6" id="KW-0862">Zinc</keyword>
<evidence type="ECO:0000313" key="11">
    <source>
        <dbReference type="Proteomes" id="UP000536179"/>
    </source>
</evidence>
<dbReference type="SUPFAM" id="SSF53639">
    <property type="entry name" value="AraD/HMP-PK domain-like"/>
    <property type="match status" value="1"/>
</dbReference>
<dbReference type="GO" id="GO:0019323">
    <property type="term" value="P:pentose catabolic process"/>
    <property type="evidence" value="ECO:0007669"/>
    <property type="project" value="TreeGrafter"/>
</dbReference>
<dbReference type="EC" id="5.1.3.4" evidence="4"/>
<dbReference type="InterPro" id="IPR001303">
    <property type="entry name" value="Aldolase_II/adducin_N"/>
</dbReference>
<dbReference type="InterPro" id="IPR036409">
    <property type="entry name" value="Aldolase_II/adducin_N_sf"/>
</dbReference>